<organism evidence="2">
    <name type="scientific">marine metagenome</name>
    <dbReference type="NCBI Taxonomy" id="408172"/>
    <lineage>
        <taxon>unclassified sequences</taxon>
        <taxon>metagenomes</taxon>
        <taxon>ecological metagenomes</taxon>
    </lineage>
</organism>
<gene>
    <name evidence="2" type="ORF">METZ01_LOCUS20146</name>
</gene>
<keyword evidence="1" id="KW-0472">Membrane</keyword>
<keyword evidence="1" id="KW-1133">Transmembrane helix</keyword>
<sequence length="86" mass="9524">MNKRMLGTILVTSSLLIGLIDRFSHIVSSYFSHLLYGDLSLHPVDGILSDASCGFNADMHFVALMFLVLITGIVLIIIPLVRRDVH</sequence>
<keyword evidence="1" id="KW-0812">Transmembrane</keyword>
<name>A0A381PJV2_9ZZZZ</name>
<protein>
    <submittedName>
        <fullName evidence="2">Uncharacterized protein</fullName>
    </submittedName>
</protein>
<evidence type="ECO:0000313" key="2">
    <source>
        <dbReference type="EMBL" id="SUZ67292.1"/>
    </source>
</evidence>
<proteinExistence type="predicted"/>
<dbReference type="AlphaFoldDB" id="A0A381PJV2"/>
<evidence type="ECO:0000256" key="1">
    <source>
        <dbReference type="SAM" id="Phobius"/>
    </source>
</evidence>
<dbReference type="EMBL" id="UINC01001007">
    <property type="protein sequence ID" value="SUZ67292.1"/>
    <property type="molecule type" value="Genomic_DNA"/>
</dbReference>
<reference evidence="2" key="1">
    <citation type="submission" date="2018-05" db="EMBL/GenBank/DDBJ databases">
        <authorList>
            <person name="Lanie J.A."/>
            <person name="Ng W.-L."/>
            <person name="Kazmierczak K.M."/>
            <person name="Andrzejewski T.M."/>
            <person name="Davidsen T.M."/>
            <person name="Wayne K.J."/>
            <person name="Tettelin H."/>
            <person name="Glass J.I."/>
            <person name="Rusch D."/>
            <person name="Podicherti R."/>
            <person name="Tsui H.-C.T."/>
            <person name="Winkler M.E."/>
        </authorList>
    </citation>
    <scope>NUCLEOTIDE SEQUENCE</scope>
</reference>
<feature type="transmembrane region" description="Helical" evidence="1">
    <location>
        <begin position="59"/>
        <end position="81"/>
    </location>
</feature>
<accession>A0A381PJV2</accession>